<dbReference type="GO" id="GO:0003677">
    <property type="term" value="F:DNA binding"/>
    <property type="evidence" value="ECO:0007669"/>
    <property type="project" value="InterPro"/>
</dbReference>
<dbReference type="InterPro" id="IPR003356">
    <property type="entry name" value="DNA_methylase_A-5"/>
</dbReference>
<dbReference type="AlphaFoldDB" id="A0A4R4PA15"/>
<dbReference type="PANTHER" id="PTHR33841">
    <property type="entry name" value="DNA METHYLTRANSFERASE YEEA-RELATED"/>
    <property type="match status" value="1"/>
</dbReference>
<dbReference type="InterPro" id="IPR041635">
    <property type="entry name" value="Type_ISP_LLaBIII_C"/>
</dbReference>
<dbReference type="InterPro" id="IPR050953">
    <property type="entry name" value="N4_N6_ade-DNA_methylase"/>
</dbReference>
<dbReference type="GO" id="GO:0008170">
    <property type="term" value="F:N-methyltransferase activity"/>
    <property type="evidence" value="ECO:0007669"/>
    <property type="project" value="InterPro"/>
</dbReference>
<dbReference type="OrthoDB" id="9776021at2"/>
<name>A0A4R4PA15_9ACTN</name>
<evidence type="ECO:0000259" key="5">
    <source>
        <dbReference type="Pfam" id="PF02384"/>
    </source>
</evidence>
<dbReference type="SUPFAM" id="SSF53335">
    <property type="entry name" value="S-adenosyl-L-methionine-dependent methyltransferases"/>
    <property type="match status" value="1"/>
</dbReference>
<evidence type="ECO:0000259" key="6">
    <source>
        <dbReference type="Pfam" id="PF18135"/>
    </source>
</evidence>
<comment type="caution">
    <text evidence="7">The sequence shown here is derived from an EMBL/GenBank/DDBJ whole genome shotgun (WGS) entry which is preliminary data.</text>
</comment>
<evidence type="ECO:0000256" key="3">
    <source>
        <dbReference type="ARBA" id="ARBA00022679"/>
    </source>
</evidence>
<evidence type="ECO:0000256" key="2">
    <source>
        <dbReference type="ARBA" id="ARBA00022603"/>
    </source>
</evidence>
<dbReference type="Proteomes" id="UP000295431">
    <property type="component" value="Unassembled WGS sequence"/>
</dbReference>
<reference evidence="7 8" key="1">
    <citation type="submission" date="2019-03" db="EMBL/GenBank/DDBJ databases">
        <title>Draft genome sequences of novel Actinobacteria.</title>
        <authorList>
            <person name="Sahin N."/>
            <person name="Ay H."/>
            <person name="Saygin H."/>
        </authorList>
    </citation>
    <scope>NUCLEOTIDE SEQUENCE [LARGE SCALE GENOMIC DNA]</scope>
    <source>
        <strain evidence="7 8">DSM 45347</strain>
    </source>
</reference>
<dbReference type="PANTHER" id="PTHR33841:SF1">
    <property type="entry name" value="DNA METHYLTRANSFERASE A"/>
    <property type="match status" value="1"/>
</dbReference>
<evidence type="ECO:0000256" key="4">
    <source>
        <dbReference type="ARBA" id="ARBA00047942"/>
    </source>
</evidence>
<gene>
    <name evidence="7" type="ORF">E1284_08090</name>
</gene>
<dbReference type="Gene3D" id="3.40.50.150">
    <property type="entry name" value="Vaccinia Virus protein VP39"/>
    <property type="match status" value="1"/>
</dbReference>
<evidence type="ECO:0000313" key="8">
    <source>
        <dbReference type="Proteomes" id="UP000295431"/>
    </source>
</evidence>
<dbReference type="PRINTS" id="PR00507">
    <property type="entry name" value="N12N6MTFRASE"/>
</dbReference>
<dbReference type="InterPro" id="IPR029063">
    <property type="entry name" value="SAM-dependent_MTases_sf"/>
</dbReference>
<protein>
    <recommendedName>
        <fullName evidence="1">site-specific DNA-methyltransferase (adenine-specific)</fullName>
        <ecNumber evidence="1">2.1.1.72</ecNumber>
    </recommendedName>
</protein>
<feature type="domain" description="DNA methylase adenine-specific" evidence="5">
    <location>
        <begin position="332"/>
        <end position="455"/>
    </location>
</feature>
<feature type="domain" description="Type ISP restriction-modification enzyme LLaBIII C-terminal specificity" evidence="6">
    <location>
        <begin position="717"/>
        <end position="1068"/>
    </location>
</feature>
<evidence type="ECO:0000256" key="1">
    <source>
        <dbReference type="ARBA" id="ARBA00011900"/>
    </source>
</evidence>
<dbReference type="GO" id="GO:0009007">
    <property type="term" value="F:site-specific DNA-methyltransferase (adenine-specific) activity"/>
    <property type="evidence" value="ECO:0007669"/>
    <property type="project" value="UniProtKB-EC"/>
</dbReference>
<keyword evidence="8" id="KW-1185">Reference proteome</keyword>
<dbReference type="EMBL" id="SMJW01000027">
    <property type="protein sequence ID" value="TDC17833.1"/>
    <property type="molecule type" value="Genomic_DNA"/>
</dbReference>
<sequence length="1132" mass="126393">MMKSEKALTVRRCRSFLEVGVAPSPKPETKAAQAIVAEFGRTVSQKRGLGGADEDQLRGPLEILLRKLGTFIGVEAVPYGEVRLGSLRARPDYAVNIGQVRVGYVELKKPGKGVPGAAEWRPGRGDQEQWSKLCSLPNVIYTDGVTWAQYSYGERISPIIRLANTISDLRRPSAPDVAALVGVLRRFLLWEPESPRTLTSLVGILGGLCGLLKDEVYAAITGPPKKRSQMQLALLADDWRDLLFPGLDNERFADAFAQTITFALLLARVDGIDLLGESYYEIAQKLGKRHLLMGQAFAVLTSGVDDELDTIETLRRVIDVADLNDLDVNPADAYAYLYERFLATYDPALRKDTGSYYTPIDVARHIVRFVDEVLQEHLGKEWGFADDDVVIVDPAMGTGTFLVEVISAVADRVGDQLGPGMREDFVHDLVSKRLIGFEIQVAPYAVAELRIHGSFKTRFQVETPPKARRFLTDALANPSQVQRKLGAPYRVMEEARDEANDIKLKVPVMVVIGNPPHVENAKGRAPWIEQPRQGTPRPPSVAARPSIDEFRAEGLGRYESDLHGMPWYFLRWATWKVFEAEQRMPAGVVAFIVPSSVTRSRAFSGLREYLRRKCKVGWVIELTPEGNRPPMPTRIFGPDVGRKLSILVFANAAADSDDREAADVRYIALTGTSEEKRSALKELRTTGPYWQLCSSEWQAAFLPAGDPIWTSSPSLSDLMPWRSRGITPGRTWVYAPTADLLQDRWRALLSAPVRERRELFRESRDRTLHSKVKPLPGFPPALRPLTEEFGPCPEPIHVAYRSFDRQWLIPDNRLLVMARPPLWQVRSEHQIYVSEQDAHEIEDGPALTFTGLIPDLDHFCGWGGGGVRPLWRDPTGNVPNMTDKLLNHLSGVLGLSITAPDVLAYIAAVTAHPGYTHRFKQELQQPGVRVPITADSTLWNNALTIGHEVLWLHTYGSRVTDPAMSLKRSERAVVERFGIKCLAPVRSLPEQLPERLHYEPHTQTLHVGSGAFAPVRQEVVDYTVSGRRVIWRWLNDRTTRPRNKRRSSELDDITPTAWSRNFTLEFLALLSVLTGCVLLHPEQARLLDEICAGPLISTSDLNDAGVLPVPLAATKPPSQHHLTSLPFKEADL</sequence>
<proteinExistence type="predicted"/>
<dbReference type="Pfam" id="PF18135">
    <property type="entry name" value="Type_ISP_C"/>
    <property type="match status" value="1"/>
</dbReference>
<accession>A0A4R4PA15</accession>
<evidence type="ECO:0000313" key="7">
    <source>
        <dbReference type="EMBL" id="TDC17833.1"/>
    </source>
</evidence>
<keyword evidence="2 7" id="KW-0489">Methyltransferase</keyword>
<dbReference type="Pfam" id="PF02384">
    <property type="entry name" value="N6_Mtase"/>
    <property type="match status" value="1"/>
</dbReference>
<dbReference type="EC" id="2.1.1.72" evidence="1"/>
<dbReference type="GO" id="GO:0032259">
    <property type="term" value="P:methylation"/>
    <property type="evidence" value="ECO:0007669"/>
    <property type="project" value="UniProtKB-KW"/>
</dbReference>
<organism evidence="7 8">
    <name type="scientific">Actinomadura bangladeshensis</name>
    <dbReference type="NCBI Taxonomy" id="453573"/>
    <lineage>
        <taxon>Bacteria</taxon>
        <taxon>Bacillati</taxon>
        <taxon>Actinomycetota</taxon>
        <taxon>Actinomycetes</taxon>
        <taxon>Streptosporangiales</taxon>
        <taxon>Thermomonosporaceae</taxon>
        <taxon>Actinomadura</taxon>
    </lineage>
</organism>
<keyword evidence="3 7" id="KW-0808">Transferase</keyword>
<comment type="catalytic activity">
    <reaction evidence="4">
        <text>a 2'-deoxyadenosine in DNA + S-adenosyl-L-methionine = an N(6)-methyl-2'-deoxyadenosine in DNA + S-adenosyl-L-homocysteine + H(+)</text>
        <dbReference type="Rhea" id="RHEA:15197"/>
        <dbReference type="Rhea" id="RHEA-COMP:12418"/>
        <dbReference type="Rhea" id="RHEA-COMP:12419"/>
        <dbReference type="ChEBI" id="CHEBI:15378"/>
        <dbReference type="ChEBI" id="CHEBI:57856"/>
        <dbReference type="ChEBI" id="CHEBI:59789"/>
        <dbReference type="ChEBI" id="CHEBI:90615"/>
        <dbReference type="ChEBI" id="CHEBI:90616"/>
        <dbReference type="EC" id="2.1.1.72"/>
    </reaction>
</comment>